<evidence type="ECO:0000313" key="11">
    <source>
        <dbReference type="EMBL" id="KAH9313982.1"/>
    </source>
</evidence>
<dbReference type="Pfam" id="PF00082">
    <property type="entry name" value="Peptidase_S8"/>
    <property type="match status" value="1"/>
</dbReference>
<dbReference type="CDD" id="cd04852">
    <property type="entry name" value="Peptidases_S8_3"/>
    <property type="match status" value="1"/>
</dbReference>
<protein>
    <recommendedName>
        <fullName evidence="13">Subtilisin-like protease</fullName>
    </recommendedName>
</protein>
<dbReference type="Proteomes" id="UP000824469">
    <property type="component" value="Unassembled WGS sequence"/>
</dbReference>
<dbReference type="PRINTS" id="PR00723">
    <property type="entry name" value="SUBTILISIN"/>
</dbReference>
<dbReference type="PANTHER" id="PTHR10795">
    <property type="entry name" value="PROPROTEIN CONVERTASE SUBTILISIN/KEXIN"/>
    <property type="match status" value="1"/>
</dbReference>
<feature type="non-terminal residue" evidence="11">
    <location>
        <position position="677"/>
    </location>
</feature>
<accession>A0AA38G071</accession>
<dbReference type="InterPro" id="IPR045051">
    <property type="entry name" value="SBT"/>
</dbReference>
<proteinExistence type="inferred from homology"/>
<evidence type="ECO:0008006" key="13">
    <source>
        <dbReference type="Google" id="ProtNLM"/>
    </source>
</evidence>
<dbReference type="GO" id="GO:0006508">
    <property type="term" value="P:proteolysis"/>
    <property type="evidence" value="ECO:0007669"/>
    <property type="project" value="UniProtKB-KW"/>
</dbReference>
<dbReference type="InterPro" id="IPR041469">
    <property type="entry name" value="Subtilisin-like_FN3"/>
</dbReference>
<evidence type="ECO:0000256" key="5">
    <source>
        <dbReference type="ARBA" id="ARBA00022825"/>
    </source>
</evidence>
<evidence type="ECO:0000256" key="6">
    <source>
        <dbReference type="PIRSR" id="PIRSR615500-1"/>
    </source>
</evidence>
<keyword evidence="3" id="KW-0732">Signal</keyword>
<name>A0AA38G071_TAXCH</name>
<feature type="domain" description="Subtilisin-like protease fibronectin type-III" evidence="10">
    <location>
        <begin position="561"/>
        <end position="657"/>
    </location>
</feature>
<dbReference type="InterPro" id="IPR015500">
    <property type="entry name" value="Peptidase_S8_subtilisin-rel"/>
</dbReference>
<dbReference type="InterPro" id="IPR036852">
    <property type="entry name" value="Peptidase_S8/S53_dom_sf"/>
</dbReference>
<dbReference type="PROSITE" id="PS00138">
    <property type="entry name" value="SUBTILASE_SER"/>
    <property type="match status" value="1"/>
</dbReference>
<dbReference type="InterPro" id="IPR034197">
    <property type="entry name" value="Peptidases_S8_3"/>
</dbReference>
<keyword evidence="5 7" id="KW-0720">Serine protease</keyword>
<evidence type="ECO:0000313" key="12">
    <source>
        <dbReference type="Proteomes" id="UP000824469"/>
    </source>
</evidence>
<evidence type="ECO:0000256" key="1">
    <source>
        <dbReference type="ARBA" id="ARBA00011073"/>
    </source>
</evidence>
<keyword evidence="2 7" id="KW-0645">Protease</keyword>
<feature type="active site" description="Charge relay system" evidence="6 7">
    <location>
        <position position="204"/>
    </location>
</feature>
<dbReference type="FunFam" id="3.30.70.80:FF:000002">
    <property type="entry name" value="Subtilisin-like protease SBT5.3"/>
    <property type="match status" value="1"/>
</dbReference>
<evidence type="ECO:0000256" key="3">
    <source>
        <dbReference type="ARBA" id="ARBA00022729"/>
    </source>
</evidence>
<dbReference type="Pfam" id="PF05922">
    <property type="entry name" value="Inhibitor_I9"/>
    <property type="match status" value="1"/>
</dbReference>
<feature type="active site" description="Charge relay system" evidence="6 7">
    <location>
        <position position="444"/>
    </location>
</feature>
<gene>
    <name evidence="11" type="ORF">KI387_022609</name>
</gene>
<dbReference type="GO" id="GO:0004252">
    <property type="term" value="F:serine-type endopeptidase activity"/>
    <property type="evidence" value="ECO:0007669"/>
    <property type="project" value="UniProtKB-UniRule"/>
</dbReference>
<dbReference type="InterPro" id="IPR000209">
    <property type="entry name" value="Peptidase_S8/S53_dom"/>
</dbReference>
<dbReference type="Gene3D" id="2.60.40.2310">
    <property type="match status" value="1"/>
</dbReference>
<dbReference type="FunFam" id="3.40.50.200:FF:000006">
    <property type="entry name" value="Subtilisin-like protease SBT1.5"/>
    <property type="match status" value="1"/>
</dbReference>
<organism evidence="11 12">
    <name type="scientific">Taxus chinensis</name>
    <name type="common">Chinese yew</name>
    <name type="synonym">Taxus wallichiana var. chinensis</name>
    <dbReference type="NCBI Taxonomy" id="29808"/>
    <lineage>
        <taxon>Eukaryota</taxon>
        <taxon>Viridiplantae</taxon>
        <taxon>Streptophyta</taxon>
        <taxon>Embryophyta</taxon>
        <taxon>Tracheophyta</taxon>
        <taxon>Spermatophyta</taxon>
        <taxon>Pinopsida</taxon>
        <taxon>Pinidae</taxon>
        <taxon>Conifers II</taxon>
        <taxon>Cupressales</taxon>
        <taxon>Taxaceae</taxon>
        <taxon>Taxus</taxon>
    </lineage>
</organism>
<dbReference type="Pfam" id="PF17766">
    <property type="entry name" value="fn3_6"/>
    <property type="match status" value="1"/>
</dbReference>
<evidence type="ECO:0000259" key="8">
    <source>
        <dbReference type="Pfam" id="PF00082"/>
    </source>
</evidence>
<feature type="domain" description="Peptidase S8/S53" evidence="8">
    <location>
        <begin position="122"/>
        <end position="504"/>
    </location>
</feature>
<dbReference type="OMA" id="RATEWNF"/>
<dbReference type="EMBL" id="JAHRHJ020000005">
    <property type="protein sequence ID" value="KAH9313982.1"/>
    <property type="molecule type" value="Genomic_DNA"/>
</dbReference>
<sequence length="677" mass="72338">YMQPLEADGHGNDVYIVYMEIKRFEQTHLNTEMHYEILTSLLGSHEAAALAMIYSYNHSFSGFAAKLNATDVMTLSTMEGVVFVFKSEVLELHKTHSWNFMGMGSDDLTRMPVQETVHGEGDIVIGFLDSGIWPESQSFKDDTLPPPLSSWKGVCQEGEKFSKSNCNRKLVGARWYSKGYEESLGALNTSITLEYRSARDQEGHGTHTASTGGGRAVQNPSFLGLGRGIARGGADRARIAICAGADILAAFHDAISDGVDVISVSLGSSPPLPDYFSSSSDIGSFHAMEKGITAVFSAGNDGPDPASVANTAPWGITVAASTMDRSFPTNIMLGNNKSIKGQGINTQRPSDTFVPLVDGASSSGSGVRPLVRISPSRSSLKHTPAPVVAYFSSRGPSTLSPDILKPDITAPGVNILAAWPPVIPPSDVSIDKRVVNCNFLSGTSMSCPHVSGIVALLKSIHPKWSPAAIKSAIMTTAYVIDTSFDLIKAGESGKPANPFDFGAGHVNPVQAMKPGLIYDAGPADYVVFLCSLGYTEKNIRAIVSSAKLNTTCPKHGSSASDVNYPSIAVSNLESITTIKRTVTNVGPEVNSVNRALVSSPPGVEVIVKPMVLVFTRHITSVTFSVTLRPVKHSDGVYNFGALIWFSRNHFVQSPIAVRVNNIKDEYAEKIHDAVSAV</sequence>
<dbReference type="AlphaFoldDB" id="A0AA38G071"/>
<dbReference type="PROSITE" id="PS51892">
    <property type="entry name" value="SUBTILASE"/>
    <property type="match status" value="1"/>
</dbReference>
<evidence type="ECO:0000256" key="4">
    <source>
        <dbReference type="ARBA" id="ARBA00022801"/>
    </source>
</evidence>
<dbReference type="InterPro" id="IPR010259">
    <property type="entry name" value="S8pro/Inhibitor_I9"/>
</dbReference>
<dbReference type="Gene3D" id="3.50.30.30">
    <property type="match status" value="1"/>
</dbReference>
<dbReference type="InterPro" id="IPR023828">
    <property type="entry name" value="Peptidase_S8_Ser-AS"/>
</dbReference>
<dbReference type="FunFam" id="2.60.40.2310:FF:000001">
    <property type="entry name" value="Subtilisin-like protease SBT1.5"/>
    <property type="match status" value="1"/>
</dbReference>
<evidence type="ECO:0000259" key="10">
    <source>
        <dbReference type="Pfam" id="PF17766"/>
    </source>
</evidence>
<comment type="caution">
    <text evidence="11">The sequence shown here is derived from an EMBL/GenBank/DDBJ whole genome shotgun (WGS) entry which is preliminary data.</text>
</comment>
<dbReference type="Gene3D" id="3.30.70.80">
    <property type="entry name" value="Peptidase S8 propeptide/proteinase inhibitor I9"/>
    <property type="match status" value="1"/>
</dbReference>
<dbReference type="SUPFAM" id="SSF52743">
    <property type="entry name" value="Subtilisin-like"/>
    <property type="match status" value="1"/>
</dbReference>
<comment type="similarity">
    <text evidence="1 7">Belongs to the peptidase S8 family.</text>
</comment>
<evidence type="ECO:0000256" key="7">
    <source>
        <dbReference type="PROSITE-ProRule" id="PRU01240"/>
    </source>
</evidence>
<keyword evidence="4 7" id="KW-0378">Hydrolase</keyword>
<dbReference type="InterPro" id="IPR037045">
    <property type="entry name" value="S8pro/Inhibitor_I9_sf"/>
</dbReference>
<feature type="active site" description="Charge relay system" evidence="6 7">
    <location>
        <position position="129"/>
    </location>
</feature>
<keyword evidence="12" id="KW-1185">Reference proteome</keyword>
<dbReference type="Gene3D" id="3.40.50.200">
    <property type="entry name" value="Peptidase S8/S53 domain"/>
    <property type="match status" value="1"/>
</dbReference>
<reference evidence="11 12" key="1">
    <citation type="journal article" date="2021" name="Nat. Plants">
        <title>The Taxus genome provides insights into paclitaxel biosynthesis.</title>
        <authorList>
            <person name="Xiong X."/>
            <person name="Gou J."/>
            <person name="Liao Q."/>
            <person name="Li Y."/>
            <person name="Zhou Q."/>
            <person name="Bi G."/>
            <person name="Li C."/>
            <person name="Du R."/>
            <person name="Wang X."/>
            <person name="Sun T."/>
            <person name="Guo L."/>
            <person name="Liang H."/>
            <person name="Lu P."/>
            <person name="Wu Y."/>
            <person name="Zhang Z."/>
            <person name="Ro D.K."/>
            <person name="Shang Y."/>
            <person name="Huang S."/>
            <person name="Yan J."/>
        </authorList>
    </citation>
    <scope>NUCLEOTIDE SEQUENCE [LARGE SCALE GENOMIC DNA]</scope>
    <source>
        <strain evidence="11">Ta-2019</strain>
    </source>
</reference>
<feature type="domain" description="Inhibitor I9" evidence="9">
    <location>
        <begin position="14"/>
        <end position="93"/>
    </location>
</feature>
<evidence type="ECO:0000256" key="2">
    <source>
        <dbReference type="ARBA" id="ARBA00022670"/>
    </source>
</evidence>
<evidence type="ECO:0000259" key="9">
    <source>
        <dbReference type="Pfam" id="PF05922"/>
    </source>
</evidence>